<organism evidence="2 3">
    <name type="scientific">Lentinula detonsa</name>
    <dbReference type="NCBI Taxonomy" id="2804962"/>
    <lineage>
        <taxon>Eukaryota</taxon>
        <taxon>Fungi</taxon>
        <taxon>Dikarya</taxon>
        <taxon>Basidiomycota</taxon>
        <taxon>Agaricomycotina</taxon>
        <taxon>Agaricomycetes</taxon>
        <taxon>Agaricomycetidae</taxon>
        <taxon>Agaricales</taxon>
        <taxon>Marasmiineae</taxon>
        <taxon>Omphalotaceae</taxon>
        <taxon>Lentinula</taxon>
    </lineage>
</organism>
<evidence type="ECO:0000313" key="3">
    <source>
        <dbReference type="Proteomes" id="UP001142393"/>
    </source>
</evidence>
<sequence>DINKPELIKKSFQLCRAGEYDLSQYSLTKPSTLRALLTLKTTHPMLYEKLTCDDTAPDPVTKHRKKMTSSSKAKQKAEEEEEEETEEPMFTATGDFDDSCDVPIEALVEHVISEGKESLEGVLELEDGSLARVADVEDPDAEIPAVQDEEPAEEKQLEGPKELGQGKHQRIASSKLNIKDWEYTRDEDVEDEGKKRLRKKKAVK</sequence>
<reference evidence="2 3" key="1">
    <citation type="journal article" date="2023" name="Proc. Natl. Acad. Sci. U.S.A.">
        <title>A global phylogenomic analysis of the shiitake genus Lentinula.</title>
        <authorList>
            <person name="Sierra-Patev S."/>
            <person name="Min B."/>
            <person name="Naranjo-Ortiz M."/>
            <person name="Looney B."/>
            <person name="Konkel Z."/>
            <person name="Slot J.C."/>
            <person name="Sakamoto Y."/>
            <person name="Steenwyk J.L."/>
            <person name="Rokas A."/>
            <person name="Carro J."/>
            <person name="Camarero S."/>
            <person name="Ferreira P."/>
            <person name="Molpeceres G."/>
            <person name="Ruiz-Duenas F.J."/>
            <person name="Serrano A."/>
            <person name="Henrissat B."/>
            <person name="Drula E."/>
            <person name="Hughes K.W."/>
            <person name="Mata J.L."/>
            <person name="Ishikawa N.K."/>
            <person name="Vargas-Isla R."/>
            <person name="Ushijima S."/>
            <person name="Smith C.A."/>
            <person name="Donoghue J."/>
            <person name="Ahrendt S."/>
            <person name="Andreopoulos W."/>
            <person name="He G."/>
            <person name="LaButti K."/>
            <person name="Lipzen A."/>
            <person name="Ng V."/>
            <person name="Riley R."/>
            <person name="Sandor L."/>
            <person name="Barry K."/>
            <person name="Martinez A.T."/>
            <person name="Xiao Y."/>
            <person name="Gibbons J.G."/>
            <person name="Terashima K."/>
            <person name="Grigoriev I.V."/>
            <person name="Hibbett D."/>
        </authorList>
    </citation>
    <scope>NUCLEOTIDE SEQUENCE [LARGE SCALE GENOMIC DNA]</scope>
    <source>
        <strain evidence="2 3">TFB7810</strain>
    </source>
</reference>
<comment type="caution">
    <text evidence="2">The sequence shown here is derived from an EMBL/GenBank/DDBJ whole genome shotgun (WGS) entry which is preliminary data.</text>
</comment>
<feature type="compositionally biased region" description="Acidic residues" evidence="1">
    <location>
        <begin position="136"/>
        <end position="152"/>
    </location>
</feature>
<feature type="compositionally biased region" description="Basic and acidic residues" evidence="1">
    <location>
        <begin position="153"/>
        <end position="165"/>
    </location>
</feature>
<dbReference type="EMBL" id="JANVFU010000014">
    <property type="protein sequence ID" value="KAJ3740390.1"/>
    <property type="molecule type" value="Genomic_DNA"/>
</dbReference>
<feature type="compositionally biased region" description="Basic residues" evidence="1">
    <location>
        <begin position="195"/>
        <end position="204"/>
    </location>
</feature>
<gene>
    <name evidence="2" type="ORF">DFH05DRAFT_1580881</name>
</gene>
<dbReference type="Proteomes" id="UP001142393">
    <property type="component" value="Unassembled WGS sequence"/>
</dbReference>
<proteinExistence type="predicted"/>
<protein>
    <submittedName>
        <fullName evidence="2">Uncharacterized protein</fullName>
    </submittedName>
</protein>
<evidence type="ECO:0000256" key="1">
    <source>
        <dbReference type="SAM" id="MobiDB-lite"/>
    </source>
</evidence>
<accession>A0A9W8TU87</accession>
<feature type="non-terminal residue" evidence="2">
    <location>
        <position position="204"/>
    </location>
</feature>
<feature type="compositionally biased region" description="Basic and acidic residues" evidence="1">
    <location>
        <begin position="177"/>
        <end position="186"/>
    </location>
</feature>
<feature type="compositionally biased region" description="Acidic residues" evidence="1">
    <location>
        <begin position="78"/>
        <end position="87"/>
    </location>
</feature>
<feature type="region of interest" description="Disordered" evidence="1">
    <location>
        <begin position="53"/>
        <end position="98"/>
    </location>
</feature>
<evidence type="ECO:0000313" key="2">
    <source>
        <dbReference type="EMBL" id="KAJ3740390.1"/>
    </source>
</evidence>
<name>A0A9W8TU87_9AGAR</name>
<dbReference type="AlphaFoldDB" id="A0A9W8TU87"/>
<feature type="region of interest" description="Disordered" evidence="1">
    <location>
        <begin position="134"/>
        <end position="204"/>
    </location>
</feature>
<keyword evidence="3" id="KW-1185">Reference proteome</keyword>